<dbReference type="STRING" id="686340.Metal_3779"/>
<dbReference type="EMBL" id="CM001475">
    <property type="protein sequence ID" value="EIC31423.1"/>
    <property type="molecule type" value="Genomic_DNA"/>
</dbReference>
<feature type="domain" description="CusB-like beta-barrel" evidence="3">
    <location>
        <begin position="249"/>
        <end position="323"/>
    </location>
</feature>
<dbReference type="SUPFAM" id="SSF111369">
    <property type="entry name" value="HlyD-like secretion proteins"/>
    <property type="match status" value="1"/>
</dbReference>
<keyword evidence="2" id="KW-0813">Transport</keyword>
<sequence>MKGSIGNMAGTGRKTHPVLSLSFDRKFMRIVALLAFLGLLAAIGCENHNPQAPEPSSKSSIEPAGKGVVTLRPESLPYITVREVQPETVASVVTAPARVDFRAQAISSVGTVVAGRVSKVFVQVGDKIKAGAPVVALASNDAVQIRADHTRAGTELARAQDHLNRQLEMQRAGVGLDIERMEAETQLKQARAEFERSRDFLRLLGDGRAGEVIVRAPVDSTVLKAHVATGAAVEAGALLLDLGEPSAAWIVADVFEKELLLVEKGAKAVIELASLQDPIQGHVVGESAAIQTELRRASVFIVADDPKIPLRPGMYARVSIEASAPSRIMLPASAVLIKDGRETVVYVEVGPGRFKARPIQIGQAREGLTPVLKGLSGGERVVVDGALLIDGEASMLL</sequence>
<evidence type="ECO:0000256" key="2">
    <source>
        <dbReference type="ARBA" id="ARBA00022448"/>
    </source>
</evidence>
<dbReference type="GO" id="GO:0016020">
    <property type="term" value="C:membrane"/>
    <property type="evidence" value="ECO:0007669"/>
    <property type="project" value="InterPro"/>
</dbReference>
<comment type="similarity">
    <text evidence="1">Belongs to the membrane fusion protein (MFP) (TC 8.A.1) family.</text>
</comment>
<dbReference type="eggNOG" id="COG0845">
    <property type="taxonomic scope" value="Bacteria"/>
</dbReference>
<dbReference type="InterPro" id="IPR058792">
    <property type="entry name" value="Beta-barrel_RND_2"/>
</dbReference>
<dbReference type="Gene3D" id="2.40.30.170">
    <property type="match status" value="1"/>
</dbReference>
<dbReference type="HOGENOM" id="CLU_018816_13_3_6"/>
<dbReference type="Pfam" id="PF25954">
    <property type="entry name" value="Beta-barrel_RND_2"/>
    <property type="match status" value="1"/>
</dbReference>
<accession>H8GIB1</accession>
<dbReference type="Proteomes" id="UP000005090">
    <property type="component" value="Chromosome"/>
</dbReference>
<organism evidence="5 6">
    <name type="scientific">Methylomicrobium album BG8</name>
    <dbReference type="NCBI Taxonomy" id="686340"/>
    <lineage>
        <taxon>Bacteria</taxon>
        <taxon>Pseudomonadati</taxon>
        <taxon>Pseudomonadota</taxon>
        <taxon>Gammaproteobacteria</taxon>
        <taxon>Methylococcales</taxon>
        <taxon>Methylococcaceae</taxon>
        <taxon>Methylomicrobium</taxon>
    </lineage>
</organism>
<dbReference type="InterPro" id="IPR006143">
    <property type="entry name" value="RND_pump_MFP"/>
</dbReference>
<evidence type="ECO:0000259" key="4">
    <source>
        <dbReference type="Pfam" id="PF25975"/>
    </source>
</evidence>
<dbReference type="FunFam" id="2.40.420.20:FF:000006">
    <property type="entry name" value="RND family efflux transporter MFP subunit"/>
    <property type="match status" value="1"/>
</dbReference>
<reference evidence="5 6" key="1">
    <citation type="journal article" date="2013" name="Genome Announc.">
        <title>Genome Sequence of the Obligate Gammaproteobacterial Methanotroph Methylomicrobium album Strain BG8.</title>
        <authorList>
            <person name="Kits K.D."/>
            <person name="Kalyuzhnaya M.G."/>
            <person name="Klotz M.G."/>
            <person name="Jetten M.S."/>
            <person name="Op den Camp H.J."/>
            <person name="Vuilleumier S."/>
            <person name="Bringel F."/>
            <person name="Dispirito A.A."/>
            <person name="Murrell J.C."/>
            <person name="Bruce D."/>
            <person name="Cheng J.F."/>
            <person name="Copeland A."/>
            <person name="Goodwin L."/>
            <person name="Hauser L."/>
            <person name="Lajus A."/>
            <person name="Land M.L."/>
            <person name="Lapidus A."/>
            <person name="Lucas S."/>
            <person name="Medigue C."/>
            <person name="Pitluck S."/>
            <person name="Woyke T."/>
            <person name="Zeytun A."/>
            <person name="Stein L.Y."/>
        </authorList>
    </citation>
    <scope>NUCLEOTIDE SEQUENCE [LARGE SCALE GENOMIC DNA]</scope>
    <source>
        <strain evidence="5 6">BG8</strain>
    </source>
</reference>
<gene>
    <name evidence="5" type="ORF">Metal_3779</name>
</gene>
<dbReference type="NCBIfam" id="TIGR01730">
    <property type="entry name" value="RND_mfp"/>
    <property type="match status" value="1"/>
</dbReference>
<dbReference type="PANTHER" id="PTHR30097">
    <property type="entry name" value="CATION EFFLUX SYSTEM PROTEIN CUSB"/>
    <property type="match status" value="1"/>
</dbReference>
<dbReference type="Gene3D" id="2.40.50.100">
    <property type="match status" value="1"/>
</dbReference>
<dbReference type="Gene3D" id="2.40.420.20">
    <property type="match status" value="1"/>
</dbReference>
<dbReference type="Pfam" id="PF25975">
    <property type="entry name" value="CzcB_C"/>
    <property type="match status" value="1"/>
</dbReference>
<evidence type="ECO:0000313" key="5">
    <source>
        <dbReference type="EMBL" id="EIC31423.1"/>
    </source>
</evidence>
<keyword evidence="6" id="KW-1185">Reference proteome</keyword>
<evidence type="ECO:0000259" key="3">
    <source>
        <dbReference type="Pfam" id="PF25954"/>
    </source>
</evidence>
<evidence type="ECO:0000256" key="1">
    <source>
        <dbReference type="ARBA" id="ARBA00009477"/>
    </source>
</evidence>
<evidence type="ECO:0000313" key="6">
    <source>
        <dbReference type="Proteomes" id="UP000005090"/>
    </source>
</evidence>
<protein>
    <submittedName>
        <fullName evidence="5">RND family efflux transporter, MFP subunit</fullName>
    </submittedName>
</protein>
<dbReference type="InterPro" id="IPR051909">
    <property type="entry name" value="MFP_Cation_Efflux"/>
</dbReference>
<feature type="domain" description="CzcB-like C-terminal circularly permuted SH3-like" evidence="4">
    <location>
        <begin position="329"/>
        <end position="386"/>
    </location>
</feature>
<dbReference type="InterPro" id="IPR058649">
    <property type="entry name" value="CzcB_C"/>
</dbReference>
<dbReference type="GO" id="GO:0022857">
    <property type="term" value="F:transmembrane transporter activity"/>
    <property type="evidence" value="ECO:0007669"/>
    <property type="project" value="InterPro"/>
</dbReference>
<dbReference type="PANTHER" id="PTHR30097:SF16">
    <property type="entry name" value="CATION EFFLUX SYSTEM (CZCB-LIKE)"/>
    <property type="match status" value="1"/>
</dbReference>
<dbReference type="AlphaFoldDB" id="H8GIB1"/>
<proteinExistence type="inferred from homology"/>
<name>H8GIB1_METAL</name>